<dbReference type="InterPro" id="IPR051199">
    <property type="entry name" value="LPS_LOS_Heptosyltrfase"/>
</dbReference>
<organism evidence="6 7">
    <name type="scientific">Photobacterium leiognathi lrivu.4.1</name>
    <dbReference type="NCBI Taxonomy" id="1248232"/>
    <lineage>
        <taxon>Bacteria</taxon>
        <taxon>Pseudomonadati</taxon>
        <taxon>Pseudomonadota</taxon>
        <taxon>Gammaproteobacteria</taxon>
        <taxon>Vibrionales</taxon>
        <taxon>Vibrionaceae</taxon>
        <taxon>Photobacterium</taxon>
    </lineage>
</organism>
<dbReference type="HOGENOM" id="CLU_038371_7_0_6"/>
<dbReference type="Proteomes" id="UP000030675">
    <property type="component" value="Unassembled WGS sequence"/>
</dbReference>
<accession>A0A0U1P8L1</accession>
<evidence type="ECO:0000313" key="6">
    <source>
        <dbReference type="EMBL" id="GAD31086.1"/>
    </source>
</evidence>
<dbReference type="InterPro" id="IPR002201">
    <property type="entry name" value="Glyco_trans_9"/>
</dbReference>
<comment type="catalytic activity">
    <reaction evidence="5">
        <text>an L-alpha-D-Hep-(1-&gt;5)-[alpha-Kdo-(2-&gt;4)]-alpha-Kdo-(2-&gt;6)-lipid A + ADP-L-glycero-beta-D-manno-heptose = an L-alpha-D-Hep-(1-&gt;3)-L-alpha-D-Hep-(1-&gt;5)-[alpha-Kdo-(2-&gt;4)]-alpha-Kdo-(2-&gt;6)-lipid A + ADP + H(+)</text>
        <dbReference type="Rhea" id="RHEA:74071"/>
        <dbReference type="ChEBI" id="CHEBI:15378"/>
        <dbReference type="ChEBI" id="CHEBI:61506"/>
        <dbReference type="ChEBI" id="CHEBI:193068"/>
        <dbReference type="ChEBI" id="CHEBI:193069"/>
        <dbReference type="ChEBI" id="CHEBI:456216"/>
        <dbReference type="EC" id="2.4.99.24"/>
    </reaction>
</comment>
<dbReference type="RefSeq" id="WP_023933839.1">
    <property type="nucleotide sequence ID" value="NZ_DF196819.1"/>
</dbReference>
<comment type="similarity">
    <text evidence="3">Belongs to the glycosyltransferase 9 family.</text>
</comment>
<proteinExistence type="inferred from homology"/>
<evidence type="ECO:0000256" key="3">
    <source>
        <dbReference type="ARBA" id="ARBA00043995"/>
    </source>
</evidence>
<dbReference type="NCBIfam" id="TIGR02195">
    <property type="entry name" value="heptsyl_trn_II"/>
    <property type="match status" value="1"/>
</dbReference>
<dbReference type="EMBL" id="DF196819">
    <property type="protein sequence ID" value="GAD31086.1"/>
    <property type="molecule type" value="Genomic_DNA"/>
</dbReference>
<keyword evidence="1" id="KW-0328">Glycosyltransferase</keyword>
<dbReference type="Pfam" id="PF01075">
    <property type="entry name" value="Glyco_transf_9"/>
    <property type="match status" value="1"/>
</dbReference>
<dbReference type="GO" id="GO:0008713">
    <property type="term" value="F:ADP-heptose-lipopolysaccharide heptosyltransferase activity"/>
    <property type="evidence" value="ECO:0007669"/>
    <property type="project" value="UniProtKB-EC"/>
</dbReference>
<dbReference type="eggNOG" id="COG0859">
    <property type="taxonomic scope" value="Bacteria"/>
</dbReference>
<dbReference type="FunFam" id="3.40.50.2000:FF:000023">
    <property type="entry name" value="ADP-heptose--LPS heptosyltransferase II"/>
    <property type="match status" value="1"/>
</dbReference>
<gene>
    <name evidence="6" type="ORF">PLEI_2743</name>
</gene>
<dbReference type="GO" id="GO:0005829">
    <property type="term" value="C:cytosol"/>
    <property type="evidence" value="ECO:0007669"/>
    <property type="project" value="TreeGrafter"/>
</dbReference>
<evidence type="ECO:0000256" key="4">
    <source>
        <dbReference type="ARBA" id="ARBA00044042"/>
    </source>
</evidence>
<dbReference type="EC" id="2.4.99.24" evidence="4"/>
<evidence type="ECO:0000256" key="2">
    <source>
        <dbReference type="ARBA" id="ARBA00022679"/>
    </source>
</evidence>
<evidence type="ECO:0000313" key="7">
    <source>
        <dbReference type="Proteomes" id="UP000030675"/>
    </source>
</evidence>
<dbReference type="PANTHER" id="PTHR30160">
    <property type="entry name" value="TETRAACYLDISACCHARIDE 4'-KINASE-RELATED"/>
    <property type="match status" value="1"/>
</dbReference>
<reference evidence="7" key="1">
    <citation type="submission" date="2012-12" db="EMBL/GenBank/DDBJ databases">
        <title>Genome Sequence of Photobacterium leiognathi lrivu.4.1.</title>
        <authorList>
            <person name="Urbanczyk H."/>
            <person name="Ogura Y."/>
            <person name="Hayashi T."/>
            <person name="Dunlap P.V."/>
        </authorList>
    </citation>
    <scope>NUCLEOTIDE SEQUENCE [LARGE SCALE GENOMIC DNA]</scope>
    <source>
        <strain evidence="7">lrivu.4.1</strain>
    </source>
</reference>
<dbReference type="AlphaFoldDB" id="A0A0U1P8L1"/>
<sequence length="343" mass="37696">MKILIIGPSWVGDMVMSQCLYTELKKLHPDAIIDVMAPGWCKPVLERMPEVNQAIEMPLGHGDLNLFARYQLGKILRDDSYDHAYVLPNSAKSALIPLFAKIPVRTGWKGEMRYGLLNDLRNNKKSFNLMIERYIALAHPATEMKGSGCLTDMPHPKLTIDATAQNKALTKFGLNRDRTVIGLCPGAEFGPAKRWPEQHFAKAAATLIEQGNQVWLFGSAKDREVTDKIKASLPQEMQTHCQNLAGNTSLIEAIDLLAACTTVVSNDSGLMHISAAVGCNIVALYGSTSPGYTPPLAEHVEVLHTDISCRPCFKRECPLGHLKCLTELTPDLVVAAINKLQQA</sequence>
<evidence type="ECO:0000256" key="1">
    <source>
        <dbReference type="ARBA" id="ARBA00022676"/>
    </source>
</evidence>
<dbReference type="Gene3D" id="3.40.50.2000">
    <property type="entry name" value="Glycogen Phosphorylase B"/>
    <property type="match status" value="2"/>
</dbReference>
<dbReference type="SUPFAM" id="SSF53756">
    <property type="entry name" value="UDP-Glycosyltransferase/glycogen phosphorylase"/>
    <property type="match status" value="1"/>
</dbReference>
<dbReference type="CDD" id="cd03789">
    <property type="entry name" value="GT9_LPS_heptosyltransferase"/>
    <property type="match status" value="1"/>
</dbReference>
<dbReference type="GO" id="GO:0009244">
    <property type="term" value="P:lipopolysaccharide core region biosynthetic process"/>
    <property type="evidence" value="ECO:0007669"/>
    <property type="project" value="TreeGrafter"/>
</dbReference>
<dbReference type="InterPro" id="IPR011910">
    <property type="entry name" value="RfaF"/>
</dbReference>
<name>A0A0U1P8L1_PHOLE</name>
<dbReference type="PANTHER" id="PTHR30160:SF7">
    <property type="entry name" value="ADP-HEPTOSE--LPS HEPTOSYLTRANSFERASE 2"/>
    <property type="match status" value="1"/>
</dbReference>
<keyword evidence="2 6" id="KW-0808">Transferase</keyword>
<protein>
    <recommendedName>
        <fullName evidence="4">lipopolysaccharide heptosyltransferase II</fullName>
        <ecNumber evidence="4">2.4.99.24</ecNumber>
    </recommendedName>
</protein>
<evidence type="ECO:0000256" key="5">
    <source>
        <dbReference type="ARBA" id="ARBA00047503"/>
    </source>
</evidence>